<feature type="signal peptide" evidence="1">
    <location>
        <begin position="1"/>
        <end position="18"/>
    </location>
</feature>
<sequence length="87" mass="9143">MKFLTTAIFFLLLASSEGEQFLRGLRKMAGGDKGEDGGPRVPPGCAREGAPCNILADPDPCVVDGCPAMTCNQVEQDNDIGACELVN</sequence>
<reference evidence="2" key="1">
    <citation type="submission" date="2021-01" db="EMBL/GenBank/DDBJ databases">
        <authorList>
            <person name="Corre E."/>
            <person name="Pelletier E."/>
            <person name="Niang G."/>
            <person name="Scheremetjew M."/>
            <person name="Finn R."/>
            <person name="Kale V."/>
            <person name="Holt S."/>
            <person name="Cochrane G."/>
            <person name="Meng A."/>
            <person name="Brown T."/>
            <person name="Cohen L."/>
        </authorList>
    </citation>
    <scope>NUCLEOTIDE SEQUENCE</scope>
    <source>
        <strain evidence="2">CCMP147</strain>
    </source>
</reference>
<feature type="chain" id="PRO_5031292373" evidence="1">
    <location>
        <begin position="19"/>
        <end position="87"/>
    </location>
</feature>
<accession>A0A7R9WHW6</accession>
<name>A0A7R9WHW6_9STRA</name>
<keyword evidence="1" id="KW-0732">Signal</keyword>
<evidence type="ECO:0000313" key="2">
    <source>
        <dbReference type="EMBL" id="CAD8325133.1"/>
    </source>
</evidence>
<organism evidence="2">
    <name type="scientific">Pseudictyota dubia</name>
    <dbReference type="NCBI Taxonomy" id="2749911"/>
    <lineage>
        <taxon>Eukaryota</taxon>
        <taxon>Sar</taxon>
        <taxon>Stramenopiles</taxon>
        <taxon>Ochrophyta</taxon>
        <taxon>Bacillariophyta</taxon>
        <taxon>Mediophyceae</taxon>
        <taxon>Biddulphiophycidae</taxon>
        <taxon>Eupodiscales</taxon>
        <taxon>Odontellaceae</taxon>
        <taxon>Pseudictyota</taxon>
    </lineage>
</organism>
<protein>
    <submittedName>
        <fullName evidence="2">Uncharacterized protein</fullName>
    </submittedName>
</protein>
<dbReference type="EMBL" id="HBED01046831">
    <property type="protein sequence ID" value="CAD8325133.1"/>
    <property type="molecule type" value="Transcribed_RNA"/>
</dbReference>
<proteinExistence type="predicted"/>
<evidence type="ECO:0000256" key="1">
    <source>
        <dbReference type="SAM" id="SignalP"/>
    </source>
</evidence>
<dbReference type="AlphaFoldDB" id="A0A7R9WHW6"/>
<gene>
    <name evidence="2" type="ORF">TDUB1175_LOCUS23553</name>
</gene>